<reference evidence="1 2" key="1">
    <citation type="submission" date="2021-02" db="EMBL/GenBank/DDBJ databases">
        <authorList>
            <person name="Han P."/>
        </authorList>
    </citation>
    <scope>NUCLEOTIDE SEQUENCE [LARGE SCALE GENOMIC DNA]</scope>
    <source>
        <strain evidence="1">Candidatus Nitrospira sp. ZN2</strain>
    </source>
</reference>
<evidence type="ECO:0000313" key="2">
    <source>
        <dbReference type="Proteomes" id="UP000675880"/>
    </source>
</evidence>
<comment type="caution">
    <text evidence="1">The sequence shown here is derived from an EMBL/GenBank/DDBJ whole genome shotgun (WGS) entry which is preliminary data.</text>
</comment>
<dbReference type="EMBL" id="CAJNBJ010000001">
    <property type="protein sequence ID" value="CAE6711427.1"/>
    <property type="molecule type" value="Genomic_DNA"/>
</dbReference>
<evidence type="ECO:0000313" key="1">
    <source>
        <dbReference type="EMBL" id="CAE6711427.1"/>
    </source>
</evidence>
<accession>A0ABM8QRJ6</accession>
<protein>
    <submittedName>
        <fullName evidence="1">Uncharacterized protein</fullName>
    </submittedName>
</protein>
<gene>
    <name evidence="1" type="ORF">NSPZN2_11235</name>
</gene>
<organism evidence="1 2">
    <name type="scientific">Nitrospira defluvii</name>
    <dbReference type="NCBI Taxonomy" id="330214"/>
    <lineage>
        <taxon>Bacteria</taxon>
        <taxon>Pseudomonadati</taxon>
        <taxon>Nitrospirota</taxon>
        <taxon>Nitrospiria</taxon>
        <taxon>Nitrospirales</taxon>
        <taxon>Nitrospiraceae</taxon>
        <taxon>Nitrospira</taxon>
    </lineage>
</organism>
<name>A0ABM8QRJ6_9BACT</name>
<proteinExistence type="predicted"/>
<dbReference type="Proteomes" id="UP000675880">
    <property type="component" value="Unassembled WGS sequence"/>
</dbReference>
<keyword evidence="2" id="KW-1185">Reference proteome</keyword>
<sequence length="89" mass="10232">MKGLRFERLGRDRHYNIIFHIGSSYVPVSDETIDELKAQSLLSSERFLDLLIDKIGYTTYLKEQIRAELQASGDPMTQMTVLQGAIREL</sequence>
<dbReference type="RefSeq" id="WP_213041006.1">
    <property type="nucleotide sequence ID" value="NZ_CAJNBJ010000001.1"/>
</dbReference>